<dbReference type="Pfam" id="PF09278">
    <property type="entry name" value="MerR-DNA-bind"/>
    <property type="match status" value="1"/>
</dbReference>
<dbReference type="InterPro" id="IPR047057">
    <property type="entry name" value="MerR_fam"/>
</dbReference>
<evidence type="ECO:0000256" key="2">
    <source>
        <dbReference type="ARBA" id="ARBA00023125"/>
    </source>
</evidence>
<keyword evidence="1" id="KW-0805">Transcription regulation</keyword>
<proteinExistence type="predicted"/>
<dbReference type="RefSeq" id="WP_223006615.1">
    <property type="nucleotide sequence ID" value="NZ_CP139721.1"/>
</dbReference>
<feature type="domain" description="HTH merR-type" evidence="5">
    <location>
        <begin position="1"/>
        <end position="46"/>
    </location>
</feature>
<dbReference type="SMART" id="SM00422">
    <property type="entry name" value="HTH_MERR"/>
    <property type="match status" value="1"/>
</dbReference>
<organism evidence="6 7">
    <name type="scientific">Nitratireductor rhodophyticola</name>
    <dbReference type="NCBI Taxonomy" id="2854036"/>
    <lineage>
        <taxon>Bacteria</taxon>
        <taxon>Pseudomonadati</taxon>
        <taxon>Pseudomonadota</taxon>
        <taxon>Alphaproteobacteria</taxon>
        <taxon>Hyphomicrobiales</taxon>
        <taxon>Phyllobacteriaceae</taxon>
        <taxon>Nitratireductor</taxon>
    </lineage>
</organism>
<dbReference type="InterPro" id="IPR015358">
    <property type="entry name" value="Tscrpt_reg_MerR_DNA-bd"/>
</dbReference>
<evidence type="ECO:0000313" key="7">
    <source>
        <dbReference type="Proteomes" id="UP000777661"/>
    </source>
</evidence>
<protein>
    <submittedName>
        <fullName evidence="6">MerR family DNA-binding protein</fullName>
    </submittedName>
</protein>
<dbReference type="Proteomes" id="UP000777661">
    <property type="component" value="Unassembled WGS sequence"/>
</dbReference>
<keyword evidence="2 6" id="KW-0238">DNA-binding</keyword>
<evidence type="ECO:0000256" key="4">
    <source>
        <dbReference type="SAM" id="MobiDB-lite"/>
    </source>
</evidence>
<dbReference type="GO" id="GO:0003677">
    <property type="term" value="F:DNA binding"/>
    <property type="evidence" value="ECO:0007669"/>
    <property type="project" value="UniProtKB-KW"/>
</dbReference>
<dbReference type="EMBL" id="JAHSQO010000008">
    <property type="protein sequence ID" value="MBY8918979.1"/>
    <property type="molecule type" value="Genomic_DNA"/>
</dbReference>
<dbReference type="Gene3D" id="1.10.1660.10">
    <property type="match status" value="1"/>
</dbReference>
<gene>
    <name evidence="6" type="ORF">KVG22_20445</name>
</gene>
<keyword evidence="3" id="KW-0804">Transcription</keyword>
<dbReference type="PANTHER" id="PTHR30204">
    <property type="entry name" value="REDOX-CYCLING DRUG-SENSING TRANSCRIPTIONAL ACTIVATOR SOXR"/>
    <property type="match status" value="1"/>
</dbReference>
<dbReference type="InterPro" id="IPR009061">
    <property type="entry name" value="DNA-bd_dom_put_sf"/>
</dbReference>
<evidence type="ECO:0000259" key="5">
    <source>
        <dbReference type="PROSITE" id="PS50937"/>
    </source>
</evidence>
<comment type="caution">
    <text evidence="6">The sequence shown here is derived from an EMBL/GenBank/DDBJ whole genome shotgun (WGS) entry which is preliminary data.</text>
</comment>
<keyword evidence="7" id="KW-1185">Reference proteome</keyword>
<evidence type="ECO:0000256" key="3">
    <source>
        <dbReference type="ARBA" id="ARBA00023163"/>
    </source>
</evidence>
<accession>A0ABS7RDJ8</accession>
<name>A0ABS7RDJ8_9HYPH</name>
<dbReference type="InterPro" id="IPR000551">
    <property type="entry name" value="MerR-type_HTH_dom"/>
</dbReference>
<feature type="region of interest" description="Disordered" evidence="4">
    <location>
        <begin position="91"/>
        <end position="120"/>
    </location>
</feature>
<evidence type="ECO:0000313" key="6">
    <source>
        <dbReference type="EMBL" id="MBY8918979.1"/>
    </source>
</evidence>
<dbReference type="PROSITE" id="PS50937">
    <property type="entry name" value="HTH_MERR_2"/>
    <property type="match status" value="1"/>
</dbReference>
<sequence>MDIPAAGRTEAGYRLYTNKDVNTLRFIHRARQLGFSMEDIRRLLGLWQDDSRTSMDVKALARAHISVLDEKLAKLKAMKRTLKHLIDHCEGDERPDCPILDDLAGEDTELPPGQVGPRFN</sequence>
<evidence type="ECO:0000256" key="1">
    <source>
        <dbReference type="ARBA" id="ARBA00023015"/>
    </source>
</evidence>
<reference evidence="6 7" key="1">
    <citation type="submission" date="2021-06" db="EMBL/GenBank/DDBJ databases">
        <title>Nitratireductor porphyridii sp. nov., isolated from a small marine red alga, Porphyridium purpureum in South Korea.</title>
        <authorList>
            <person name="Kim K.H."/>
            <person name="Kristyanto S."/>
            <person name="Jeon C.O."/>
        </authorList>
    </citation>
    <scope>NUCLEOTIDE SEQUENCE [LARGE SCALE GENOMIC DNA]</scope>
    <source>
        <strain evidence="6 7">R6</strain>
    </source>
</reference>
<dbReference type="SUPFAM" id="SSF46955">
    <property type="entry name" value="Putative DNA-binding domain"/>
    <property type="match status" value="1"/>
</dbReference>
<dbReference type="PANTHER" id="PTHR30204:SF94">
    <property type="entry name" value="HEAVY METAL-DEPENDENT TRANSCRIPTIONAL REGULATOR HI_0293-RELATED"/>
    <property type="match status" value="1"/>
</dbReference>